<evidence type="ECO:0000313" key="1">
    <source>
        <dbReference type="EMBL" id="EZA59189.1"/>
    </source>
</evidence>
<dbReference type="InterPro" id="IPR036291">
    <property type="entry name" value="NAD(P)-bd_dom_sf"/>
</dbReference>
<organism evidence="1 2">
    <name type="scientific">Ooceraea biroi</name>
    <name type="common">Clonal raider ant</name>
    <name type="synonym">Cerapachys biroi</name>
    <dbReference type="NCBI Taxonomy" id="2015173"/>
    <lineage>
        <taxon>Eukaryota</taxon>
        <taxon>Metazoa</taxon>
        <taxon>Ecdysozoa</taxon>
        <taxon>Arthropoda</taxon>
        <taxon>Hexapoda</taxon>
        <taxon>Insecta</taxon>
        <taxon>Pterygota</taxon>
        <taxon>Neoptera</taxon>
        <taxon>Endopterygota</taxon>
        <taxon>Hymenoptera</taxon>
        <taxon>Apocrita</taxon>
        <taxon>Aculeata</taxon>
        <taxon>Formicoidea</taxon>
        <taxon>Formicidae</taxon>
        <taxon>Dorylinae</taxon>
        <taxon>Ooceraea</taxon>
    </lineage>
</organism>
<name>A0A026WVQ9_OOCBI</name>
<accession>A0A026WVQ9</accession>
<proteinExistence type="predicted"/>
<dbReference type="PANTHER" id="PTHR43677:SF4">
    <property type="entry name" value="QUINONE OXIDOREDUCTASE-LIKE PROTEIN 2"/>
    <property type="match status" value="1"/>
</dbReference>
<dbReference type="STRING" id="2015173.A0A026WVQ9"/>
<keyword evidence="2" id="KW-1185">Reference proteome</keyword>
<dbReference type="Gene3D" id="3.40.50.720">
    <property type="entry name" value="NAD(P)-binding Rossmann-like Domain"/>
    <property type="match status" value="1"/>
</dbReference>
<dbReference type="AlphaFoldDB" id="A0A026WVQ9"/>
<dbReference type="GO" id="GO:0016491">
    <property type="term" value="F:oxidoreductase activity"/>
    <property type="evidence" value="ECO:0007669"/>
    <property type="project" value="TreeGrafter"/>
</dbReference>
<dbReference type="Gene3D" id="3.90.180.10">
    <property type="entry name" value="Medium-chain alcohol dehydrogenases, catalytic domain"/>
    <property type="match status" value="1"/>
</dbReference>
<reference evidence="1 2" key="1">
    <citation type="journal article" date="2014" name="Curr. Biol.">
        <title>The genome of the clonal raider ant Cerapachys biroi.</title>
        <authorList>
            <person name="Oxley P.R."/>
            <person name="Ji L."/>
            <person name="Fetter-Pruneda I."/>
            <person name="McKenzie S.K."/>
            <person name="Li C."/>
            <person name="Hu H."/>
            <person name="Zhang G."/>
            <person name="Kronauer D.J."/>
        </authorList>
    </citation>
    <scope>NUCLEOTIDE SEQUENCE [LARGE SCALE GENOMIC DNA]</scope>
</reference>
<dbReference type="Proteomes" id="UP000053097">
    <property type="component" value="Unassembled WGS sequence"/>
</dbReference>
<evidence type="ECO:0000313" key="2">
    <source>
        <dbReference type="Proteomes" id="UP000053097"/>
    </source>
</evidence>
<gene>
    <name evidence="1" type="ORF">X777_15831</name>
</gene>
<protein>
    <submittedName>
        <fullName evidence="1">Quinone oxidoreductase-like protein</fullName>
    </submittedName>
</protein>
<dbReference type="EMBL" id="KK107109">
    <property type="protein sequence ID" value="EZA59189.1"/>
    <property type="molecule type" value="Genomic_DNA"/>
</dbReference>
<dbReference type="OrthoDB" id="3509362at2759"/>
<dbReference type="InterPro" id="IPR051397">
    <property type="entry name" value="Zn-ADH-like_protein"/>
</dbReference>
<dbReference type="SUPFAM" id="SSF51735">
    <property type="entry name" value="NAD(P)-binding Rossmann-fold domains"/>
    <property type="match status" value="1"/>
</dbReference>
<dbReference type="GO" id="GO:0005739">
    <property type="term" value="C:mitochondrion"/>
    <property type="evidence" value="ECO:0007669"/>
    <property type="project" value="TreeGrafter"/>
</dbReference>
<sequence>MGRVSMENAAVVTDDYFSALLAMGRRARIQRDESFLVNAKHSRSALAVIDLAVKVFGAKPIAICDDARRAELCVELGALVIRDRNGRCLPHKLKEVNGKEEVRVIIETEGGPHFRNIIKW</sequence>
<dbReference type="PANTHER" id="PTHR43677">
    <property type="entry name" value="SHORT-CHAIN DEHYDROGENASE/REDUCTASE"/>
    <property type="match status" value="1"/>
</dbReference>